<name>A0A645D6X8_9ZZZZ</name>
<proteinExistence type="inferred from homology"/>
<dbReference type="SUPFAM" id="SSF111352">
    <property type="entry name" value="Ammonium transporter"/>
    <property type="match status" value="1"/>
</dbReference>
<evidence type="ECO:0000256" key="6">
    <source>
        <dbReference type="ARBA" id="ARBA00023136"/>
    </source>
</evidence>
<evidence type="ECO:0000313" key="10">
    <source>
        <dbReference type="EMBL" id="MPM85126.1"/>
    </source>
</evidence>
<feature type="transmembrane region" description="Helical" evidence="8">
    <location>
        <begin position="49"/>
        <end position="68"/>
    </location>
</feature>
<dbReference type="AlphaFoldDB" id="A0A645D6X8"/>
<keyword evidence="6 8" id="KW-0472">Membrane</keyword>
<dbReference type="InterPro" id="IPR001905">
    <property type="entry name" value="Ammonium_transpt"/>
</dbReference>
<organism evidence="10">
    <name type="scientific">bioreactor metagenome</name>
    <dbReference type="NCBI Taxonomy" id="1076179"/>
    <lineage>
        <taxon>unclassified sequences</taxon>
        <taxon>metagenomes</taxon>
        <taxon>ecological metagenomes</taxon>
    </lineage>
</organism>
<dbReference type="InterPro" id="IPR024041">
    <property type="entry name" value="NH4_transpt_AmtB-like_dom"/>
</dbReference>
<comment type="subcellular location">
    <subcellularLocation>
        <location evidence="1">Membrane</location>
        <topology evidence="1">Multi-pass membrane protein</topology>
    </subcellularLocation>
</comment>
<dbReference type="Pfam" id="PF00909">
    <property type="entry name" value="Ammonium_transp"/>
    <property type="match status" value="1"/>
</dbReference>
<evidence type="ECO:0000256" key="1">
    <source>
        <dbReference type="ARBA" id="ARBA00004141"/>
    </source>
</evidence>
<dbReference type="Gene3D" id="1.10.3430.10">
    <property type="entry name" value="Ammonium transporter AmtB like domains"/>
    <property type="match status" value="1"/>
</dbReference>
<protein>
    <submittedName>
        <fullName evidence="10">Ammonium transporter</fullName>
    </submittedName>
</protein>
<feature type="transmembrane region" description="Helical" evidence="8">
    <location>
        <begin position="20"/>
        <end position="37"/>
    </location>
</feature>
<dbReference type="PANTHER" id="PTHR43029">
    <property type="entry name" value="AMMONIUM TRANSPORTER MEP2"/>
    <property type="match status" value="1"/>
</dbReference>
<evidence type="ECO:0000256" key="2">
    <source>
        <dbReference type="ARBA" id="ARBA00005887"/>
    </source>
</evidence>
<keyword evidence="4 8" id="KW-0812">Transmembrane</keyword>
<comment type="similarity">
    <text evidence="2">Belongs to the ammonia transporter channel (TC 1.A.11.2) family.</text>
</comment>
<dbReference type="InterPro" id="IPR029020">
    <property type="entry name" value="Ammonium/urea_transptr"/>
</dbReference>
<evidence type="ECO:0000256" key="8">
    <source>
        <dbReference type="SAM" id="Phobius"/>
    </source>
</evidence>
<keyword evidence="7" id="KW-0924">Ammonia transport</keyword>
<dbReference type="PANTHER" id="PTHR43029:SF10">
    <property type="entry name" value="AMMONIUM TRANSPORTER MEP2"/>
    <property type="match status" value="1"/>
</dbReference>
<keyword evidence="5 8" id="KW-1133">Transmembrane helix</keyword>
<feature type="transmembrane region" description="Helical" evidence="8">
    <location>
        <begin position="88"/>
        <end position="110"/>
    </location>
</feature>
<sequence>MAGLVAITPAAGFVAPGPSVIIGLVGGVVCYGAVSVAKHRFGYDDALDAFGVHGIGGTWGAIATGIFASKAVNPAGADGLLYGNPELLPTQLLATVAAWVFGAVMSFAILKVLGLFMKLRVDEQAESAGLDLSEHGERGYAYQDLVAGFPVSHTSVLSREGQTYEKVLTIEVEK</sequence>
<evidence type="ECO:0000256" key="7">
    <source>
        <dbReference type="ARBA" id="ARBA00023177"/>
    </source>
</evidence>
<evidence type="ECO:0000259" key="9">
    <source>
        <dbReference type="Pfam" id="PF00909"/>
    </source>
</evidence>
<evidence type="ECO:0000256" key="3">
    <source>
        <dbReference type="ARBA" id="ARBA00022448"/>
    </source>
</evidence>
<keyword evidence="3" id="KW-0813">Transport</keyword>
<dbReference type="EMBL" id="VSSQ01033506">
    <property type="protein sequence ID" value="MPM85126.1"/>
    <property type="molecule type" value="Genomic_DNA"/>
</dbReference>
<gene>
    <name evidence="10" type="primary">nrgA_13</name>
    <name evidence="10" type="ORF">SDC9_132203</name>
</gene>
<accession>A0A645D6X8</accession>
<evidence type="ECO:0000256" key="4">
    <source>
        <dbReference type="ARBA" id="ARBA00022692"/>
    </source>
</evidence>
<dbReference type="GO" id="GO:0005886">
    <property type="term" value="C:plasma membrane"/>
    <property type="evidence" value="ECO:0007669"/>
    <property type="project" value="TreeGrafter"/>
</dbReference>
<evidence type="ECO:0000256" key="5">
    <source>
        <dbReference type="ARBA" id="ARBA00022989"/>
    </source>
</evidence>
<dbReference type="GO" id="GO:0008519">
    <property type="term" value="F:ammonium channel activity"/>
    <property type="evidence" value="ECO:0007669"/>
    <property type="project" value="InterPro"/>
</dbReference>
<comment type="caution">
    <text evidence="10">The sequence shown here is derived from an EMBL/GenBank/DDBJ whole genome shotgun (WGS) entry which is preliminary data.</text>
</comment>
<feature type="domain" description="Ammonium transporter AmtB-like" evidence="9">
    <location>
        <begin position="2"/>
        <end position="140"/>
    </location>
</feature>
<reference evidence="10" key="1">
    <citation type="submission" date="2019-08" db="EMBL/GenBank/DDBJ databases">
        <authorList>
            <person name="Kucharzyk K."/>
            <person name="Murdoch R.W."/>
            <person name="Higgins S."/>
            <person name="Loffler F."/>
        </authorList>
    </citation>
    <scope>NUCLEOTIDE SEQUENCE</scope>
</reference>